<dbReference type="AlphaFoldDB" id="A0AAN7QNV1"/>
<evidence type="ECO:0000313" key="2">
    <source>
        <dbReference type="Proteomes" id="UP001353858"/>
    </source>
</evidence>
<proteinExistence type="predicted"/>
<sequence>MQAVFQELQKEVNRHRQRNPAAWKCNIRKEAHDTGKEYISVRKKVVLAKKIKTVKYCWKRCLSKQIQVCKNFYLSTLDICQTPIYTAHSKRDISNIPNVPKQRKYTNHKIPDDDVNVVKQHIESFPAVDSHYLDPNLNIKKMYSLYVEFCEETNKQSVKESFYRKIFCNEYNIFFHEAKKDRCDLCEEVKMNKIENVLTDEKKQEYKNHIKEKIATRGEKRKDRDSRSSTFLVFDLQNVLPCPKAEVSNFYYKSKLNVYNLTAILSSTKKVYCAVWHELVTGRAGKNIASALIKILEAVFADNKNLKGLIFWSDSCVPQNRNSLMSYAIASSLNQNPTIESITMKFSTPGHFCVQEIDCVHSCSDRVLNIAE</sequence>
<accession>A0AAN7QNV1</accession>
<protein>
    <submittedName>
        <fullName evidence="1">Uncharacterized protein</fullName>
    </submittedName>
</protein>
<evidence type="ECO:0000313" key="1">
    <source>
        <dbReference type="EMBL" id="KAK4886758.1"/>
    </source>
</evidence>
<dbReference type="Proteomes" id="UP001353858">
    <property type="component" value="Unassembled WGS sequence"/>
</dbReference>
<name>A0AAN7QNV1_9COLE</name>
<organism evidence="1 2">
    <name type="scientific">Aquatica leii</name>
    <dbReference type="NCBI Taxonomy" id="1421715"/>
    <lineage>
        <taxon>Eukaryota</taxon>
        <taxon>Metazoa</taxon>
        <taxon>Ecdysozoa</taxon>
        <taxon>Arthropoda</taxon>
        <taxon>Hexapoda</taxon>
        <taxon>Insecta</taxon>
        <taxon>Pterygota</taxon>
        <taxon>Neoptera</taxon>
        <taxon>Endopterygota</taxon>
        <taxon>Coleoptera</taxon>
        <taxon>Polyphaga</taxon>
        <taxon>Elateriformia</taxon>
        <taxon>Elateroidea</taxon>
        <taxon>Lampyridae</taxon>
        <taxon>Luciolinae</taxon>
        <taxon>Aquatica</taxon>
    </lineage>
</organism>
<dbReference type="PANTHER" id="PTHR10773:SF19">
    <property type="match status" value="1"/>
</dbReference>
<comment type="caution">
    <text evidence="1">The sequence shown here is derived from an EMBL/GenBank/DDBJ whole genome shotgun (WGS) entry which is preliminary data.</text>
</comment>
<gene>
    <name evidence="1" type="ORF">RN001_003029</name>
</gene>
<reference evidence="2" key="1">
    <citation type="submission" date="2023-01" db="EMBL/GenBank/DDBJ databases">
        <title>Key to firefly adult light organ development and bioluminescence: homeobox transcription factors regulate luciferase expression and transportation to peroxisome.</title>
        <authorList>
            <person name="Fu X."/>
        </authorList>
    </citation>
    <scope>NUCLEOTIDE SEQUENCE [LARGE SCALE GENOMIC DNA]</scope>
</reference>
<dbReference type="PANTHER" id="PTHR10773">
    <property type="entry name" value="DNA-DIRECTED RNA POLYMERASES I, II, AND III SUBUNIT RPABC2"/>
    <property type="match status" value="1"/>
</dbReference>
<keyword evidence="2" id="KW-1185">Reference proteome</keyword>
<dbReference type="EMBL" id="JARPUR010000001">
    <property type="protein sequence ID" value="KAK4886758.1"/>
    <property type="molecule type" value="Genomic_DNA"/>
</dbReference>